<dbReference type="EMBL" id="JAANQT010000612">
    <property type="protein sequence ID" value="KAG1309624.1"/>
    <property type="molecule type" value="Genomic_DNA"/>
</dbReference>
<keyword evidence="6 12" id="KW-0812">Transmembrane</keyword>
<evidence type="ECO:0000256" key="12">
    <source>
        <dbReference type="SAM" id="Phobius"/>
    </source>
</evidence>
<evidence type="ECO:0000256" key="11">
    <source>
        <dbReference type="ARBA" id="ARBA00023136"/>
    </source>
</evidence>
<comment type="subcellular location">
    <subcellularLocation>
        <location evidence="2">Mitochondrion inner membrane</location>
        <topology evidence="2">Single-pass membrane protein</topology>
        <orientation evidence="2">Matrix side</orientation>
    </subcellularLocation>
</comment>
<comment type="caution">
    <text evidence="13">The sequence shown here is derived from an EMBL/GenBank/DDBJ whole genome shotgun (WGS) entry which is preliminary data.</text>
</comment>
<protein>
    <recommendedName>
        <fullName evidence="15">NADH-ubiquinone oxidoreductase B12 subunit</fullName>
    </recommendedName>
</protein>
<comment type="similarity">
    <text evidence="3">Belongs to the complex I NDUFB3 subunit family.</text>
</comment>
<dbReference type="GO" id="GO:0022900">
    <property type="term" value="P:electron transport chain"/>
    <property type="evidence" value="ECO:0007669"/>
    <property type="project" value="InterPro"/>
</dbReference>
<dbReference type="AlphaFoldDB" id="A0A9P6XBA1"/>
<keyword evidence="11 12" id="KW-0472">Membrane</keyword>
<keyword evidence="14" id="KW-1185">Reference proteome</keyword>
<accession>A0A9P6XBA1</accession>
<keyword evidence="9 12" id="KW-1133">Transmembrane helix</keyword>
<keyword evidence="7" id="KW-0999">Mitochondrion inner membrane</keyword>
<evidence type="ECO:0000256" key="5">
    <source>
        <dbReference type="ARBA" id="ARBA00022660"/>
    </source>
</evidence>
<dbReference type="PANTHER" id="PTHR15082">
    <property type="entry name" value="NADH-UBIQUINONE OXIDOREDUCTASE B12 SUBUNIT"/>
    <property type="match status" value="1"/>
</dbReference>
<keyword evidence="5" id="KW-0679">Respiratory chain</keyword>
<dbReference type="OrthoDB" id="521512at2759"/>
<keyword evidence="4" id="KW-0813">Transport</keyword>
<evidence type="ECO:0000256" key="6">
    <source>
        <dbReference type="ARBA" id="ARBA00022692"/>
    </source>
</evidence>
<evidence type="ECO:0000256" key="2">
    <source>
        <dbReference type="ARBA" id="ARBA00004298"/>
    </source>
</evidence>
<feature type="transmembrane region" description="Helical" evidence="12">
    <location>
        <begin position="39"/>
        <end position="57"/>
    </location>
</feature>
<evidence type="ECO:0000256" key="3">
    <source>
        <dbReference type="ARBA" id="ARBA00005667"/>
    </source>
</evidence>
<sequence length="69" mass="8076">MVKSHVETQVKIPVYHDPWAKREAWRKHPIFSKSSNFKAMFPGLGIATVAFAAYCTYEHFFLKKSNHQH</sequence>
<dbReference type="Proteomes" id="UP000716291">
    <property type="component" value="Unassembled WGS sequence"/>
</dbReference>
<gene>
    <name evidence="13" type="ORF">G6F64_005171</name>
</gene>
<evidence type="ECO:0008006" key="15">
    <source>
        <dbReference type="Google" id="ProtNLM"/>
    </source>
</evidence>
<dbReference type="InterPro" id="IPR012576">
    <property type="entry name" value="NDUFB3"/>
</dbReference>
<evidence type="ECO:0000256" key="1">
    <source>
        <dbReference type="ARBA" id="ARBA00003195"/>
    </source>
</evidence>
<evidence type="ECO:0000256" key="8">
    <source>
        <dbReference type="ARBA" id="ARBA00022982"/>
    </source>
</evidence>
<organism evidence="13 14">
    <name type="scientific">Rhizopus oryzae</name>
    <name type="common">Mucormycosis agent</name>
    <name type="synonym">Rhizopus arrhizus var. delemar</name>
    <dbReference type="NCBI Taxonomy" id="64495"/>
    <lineage>
        <taxon>Eukaryota</taxon>
        <taxon>Fungi</taxon>
        <taxon>Fungi incertae sedis</taxon>
        <taxon>Mucoromycota</taxon>
        <taxon>Mucoromycotina</taxon>
        <taxon>Mucoromycetes</taxon>
        <taxon>Mucorales</taxon>
        <taxon>Mucorineae</taxon>
        <taxon>Rhizopodaceae</taxon>
        <taxon>Rhizopus</taxon>
    </lineage>
</organism>
<evidence type="ECO:0000256" key="9">
    <source>
        <dbReference type="ARBA" id="ARBA00022989"/>
    </source>
</evidence>
<comment type="function">
    <text evidence="1">Accessory subunit of the mitochondrial membrane respiratory chain NADH dehydrogenase (Complex I), that is believed not to be involved in catalysis. Complex I functions in the transfer of electrons from NADH to the respiratory chain. The immediate electron acceptor for the enzyme is believed to be ubiquinone.</text>
</comment>
<evidence type="ECO:0000313" key="13">
    <source>
        <dbReference type="EMBL" id="KAG1309624.1"/>
    </source>
</evidence>
<evidence type="ECO:0000256" key="10">
    <source>
        <dbReference type="ARBA" id="ARBA00023128"/>
    </source>
</evidence>
<dbReference type="GO" id="GO:0005743">
    <property type="term" value="C:mitochondrial inner membrane"/>
    <property type="evidence" value="ECO:0007669"/>
    <property type="project" value="UniProtKB-SubCell"/>
</dbReference>
<dbReference type="Pfam" id="PF08122">
    <property type="entry name" value="NDUF_B12"/>
    <property type="match status" value="1"/>
</dbReference>
<proteinExistence type="inferred from homology"/>
<name>A0A9P6XBA1_RHIOR</name>
<keyword evidence="8" id="KW-0249">Electron transport</keyword>
<dbReference type="GO" id="GO:0032981">
    <property type="term" value="P:mitochondrial respiratory chain complex I assembly"/>
    <property type="evidence" value="ECO:0007669"/>
    <property type="project" value="TreeGrafter"/>
</dbReference>
<dbReference type="PANTHER" id="PTHR15082:SF2">
    <property type="entry name" value="NADH DEHYDROGENASE [UBIQUINONE] 1 BETA SUBCOMPLEX SUBUNIT 3"/>
    <property type="match status" value="1"/>
</dbReference>
<reference evidence="13" key="1">
    <citation type="journal article" date="2020" name="Microb. Genom.">
        <title>Genetic diversity of clinical and environmental Mucorales isolates obtained from an investigation of mucormycosis cases among solid organ transplant recipients.</title>
        <authorList>
            <person name="Nguyen M.H."/>
            <person name="Kaul D."/>
            <person name="Muto C."/>
            <person name="Cheng S.J."/>
            <person name="Richter R.A."/>
            <person name="Bruno V.M."/>
            <person name="Liu G."/>
            <person name="Beyhan S."/>
            <person name="Sundermann A.J."/>
            <person name="Mounaud S."/>
            <person name="Pasculle A.W."/>
            <person name="Nierman W.C."/>
            <person name="Driscoll E."/>
            <person name="Cumbie R."/>
            <person name="Clancy C.J."/>
            <person name="Dupont C.L."/>
        </authorList>
    </citation>
    <scope>NUCLEOTIDE SEQUENCE</scope>
    <source>
        <strain evidence="13">GL11</strain>
    </source>
</reference>
<keyword evidence="10" id="KW-0496">Mitochondrion</keyword>
<evidence type="ECO:0000313" key="14">
    <source>
        <dbReference type="Proteomes" id="UP000716291"/>
    </source>
</evidence>
<evidence type="ECO:0000256" key="4">
    <source>
        <dbReference type="ARBA" id="ARBA00022448"/>
    </source>
</evidence>
<evidence type="ECO:0000256" key="7">
    <source>
        <dbReference type="ARBA" id="ARBA00022792"/>
    </source>
</evidence>